<comment type="similarity">
    <text evidence="1">Belongs to the HAD-like hydrolase superfamily.</text>
</comment>
<dbReference type="SFLD" id="SFLDS00003">
    <property type="entry name" value="Haloacid_Dehalogenase"/>
    <property type="match status" value="1"/>
</dbReference>
<dbReference type="SFLD" id="SFLDG01129">
    <property type="entry name" value="C1.5:_HAD__Beta-PGM__Phosphata"/>
    <property type="match status" value="1"/>
</dbReference>
<evidence type="ECO:0008006" key="4">
    <source>
        <dbReference type="Google" id="ProtNLM"/>
    </source>
</evidence>
<dbReference type="InterPro" id="IPR036412">
    <property type="entry name" value="HAD-like_sf"/>
</dbReference>
<dbReference type="Pfam" id="PF13419">
    <property type="entry name" value="HAD_2"/>
    <property type="match status" value="1"/>
</dbReference>
<dbReference type="GO" id="GO:0006281">
    <property type="term" value="P:DNA repair"/>
    <property type="evidence" value="ECO:0007669"/>
    <property type="project" value="TreeGrafter"/>
</dbReference>
<evidence type="ECO:0000313" key="3">
    <source>
        <dbReference type="Proteomes" id="UP000066042"/>
    </source>
</evidence>
<dbReference type="Gene3D" id="1.10.150.240">
    <property type="entry name" value="Putative phosphatase, domain 2"/>
    <property type="match status" value="1"/>
</dbReference>
<dbReference type="SUPFAM" id="SSF56784">
    <property type="entry name" value="HAD-like"/>
    <property type="match status" value="1"/>
</dbReference>
<evidence type="ECO:0000256" key="1">
    <source>
        <dbReference type="ARBA" id="ARBA00007958"/>
    </source>
</evidence>
<protein>
    <recommendedName>
        <fullName evidence="4">Phosphoglycolate phosphatase</fullName>
    </recommendedName>
</protein>
<dbReference type="STRING" id="55802.TBCH5v1_0880"/>
<dbReference type="PANTHER" id="PTHR43434">
    <property type="entry name" value="PHOSPHOGLYCOLATE PHOSPHATASE"/>
    <property type="match status" value="1"/>
</dbReference>
<dbReference type="InterPro" id="IPR041492">
    <property type="entry name" value="HAD_2"/>
</dbReference>
<dbReference type="InterPro" id="IPR006439">
    <property type="entry name" value="HAD-SF_hydro_IA"/>
</dbReference>
<dbReference type="NCBIfam" id="TIGR01549">
    <property type="entry name" value="HAD-SF-IA-v1"/>
    <property type="match status" value="1"/>
</dbReference>
<organism evidence="2 3">
    <name type="scientific">Thermococcus barophilus</name>
    <dbReference type="NCBI Taxonomy" id="55802"/>
    <lineage>
        <taxon>Archaea</taxon>
        <taxon>Methanobacteriati</taxon>
        <taxon>Methanobacteriota</taxon>
        <taxon>Thermococci</taxon>
        <taxon>Thermococcales</taxon>
        <taxon>Thermococcaceae</taxon>
        <taxon>Thermococcus</taxon>
    </lineage>
</organism>
<dbReference type="PATRIC" id="fig|55802.8.peg.879"/>
<gene>
    <name evidence="2" type="ORF">TBCH5v1_0880</name>
</gene>
<dbReference type="InterPro" id="IPR023198">
    <property type="entry name" value="PGP-like_dom2"/>
</dbReference>
<dbReference type="InterPro" id="IPR023214">
    <property type="entry name" value="HAD_sf"/>
</dbReference>
<dbReference type="EMBL" id="CP013050">
    <property type="protein sequence ID" value="ALM74833.1"/>
    <property type="molecule type" value="Genomic_DNA"/>
</dbReference>
<dbReference type="GO" id="GO:0008967">
    <property type="term" value="F:phosphoglycolate phosphatase activity"/>
    <property type="evidence" value="ECO:0007669"/>
    <property type="project" value="TreeGrafter"/>
</dbReference>
<dbReference type="AlphaFoldDB" id="A0A0S1XAM1"/>
<evidence type="ECO:0000313" key="2">
    <source>
        <dbReference type="EMBL" id="ALM74833.1"/>
    </source>
</evidence>
<proteinExistence type="inferred from homology"/>
<sequence length="233" mass="26838">MMISVLSEVCKLIKALIFDVDETLVYYENYDAKEWFSKYLEPAFQQHGINIDFETYRKMVKGILPRSYVERFGIDHVEFWKLVDNVNLRYRKVLAKEGKVKIFPDVPQALSELRTMELKLAAVSNASQECTEFVLDLFGLRKHFDVVYGKDYSNLDGAKPSPYLIEKALKALSASPNEALVVGDSRLDILAGKRARVKTVNVIRFERVEGADYYVKSLWELVELVKKIKNQSP</sequence>
<dbReference type="InterPro" id="IPR050155">
    <property type="entry name" value="HAD-like_hydrolase_sf"/>
</dbReference>
<name>A0A0S1XAM1_THEBA</name>
<dbReference type="Gene3D" id="3.40.50.1000">
    <property type="entry name" value="HAD superfamily/HAD-like"/>
    <property type="match status" value="1"/>
</dbReference>
<reference evidence="2 3" key="1">
    <citation type="journal article" date="2016" name="Genome Announc.">
        <title>Complete genome sequence of the hyperthermophilic and piezophilic archaeon Thermococcus barophilus Ch5, capable of growth at the expense of hydrogenogenesis from carbon monoxide and formate.</title>
        <authorList>
            <person name="Oger P."/>
            <person name="Sokolova T.G."/>
            <person name="Kozhevnikova D.A."/>
            <person name="Taranov E.A."/>
            <person name="Vannier P."/>
            <person name="Lee H.S."/>
            <person name="Kwon K.K."/>
            <person name="Kang S.G."/>
            <person name="Lee J.H."/>
            <person name="Bonch-Osmolovskaya E.A."/>
            <person name="Lebedinsky A.V."/>
        </authorList>
    </citation>
    <scope>NUCLEOTIDE SEQUENCE [LARGE SCALE GENOMIC DNA]</scope>
    <source>
        <strain evidence="3">Ch5</strain>
    </source>
</reference>
<dbReference type="Proteomes" id="UP000066042">
    <property type="component" value="Chromosome"/>
</dbReference>
<accession>A0A0S1XAM1</accession>
<dbReference type="PANTHER" id="PTHR43434:SF1">
    <property type="entry name" value="PHOSPHOGLYCOLATE PHOSPHATASE"/>
    <property type="match status" value="1"/>
</dbReference>